<dbReference type="InterPro" id="IPR001633">
    <property type="entry name" value="EAL_dom"/>
</dbReference>
<protein>
    <recommendedName>
        <fullName evidence="1">EAL domain-containing protein</fullName>
    </recommendedName>
</protein>
<dbReference type="EMBL" id="JARFYM010000031">
    <property type="protein sequence ID" value="MDL2402529.1"/>
    <property type="molecule type" value="Genomic_DNA"/>
</dbReference>
<keyword evidence="3" id="KW-1185">Reference proteome</keyword>
<evidence type="ECO:0000313" key="3">
    <source>
        <dbReference type="Proteomes" id="UP001172645"/>
    </source>
</evidence>
<proteinExistence type="predicted"/>
<feature type="domain" description="EAL" evidence="1">
    <location>
        <begin position="13"/>
        <end position="71"/>
    </location>
</feature>
<dbReference type="PROSITE" id="PS50883">
    <property type="entry name" value="EAL"/>
    <property type="match status" value="1"/>
</dbReference>
<evidence type="ECO:0000259" key="1">
    <source>
        <dbReference type="PROSITE" id="PS50883"/>
    </source>
</evidence>
<sequence>MAERKSEYGVPERVAIETALKPALRKLMKLAVDQWHLWPAFQSIVDIRVGCIDSSKIITRWDDPRVGEITP</sequence>
<reference evidence="2" key="1">
    <citation type="submission" date="2023-06" db="EMBL/GenBank/DDBJ databases">
        <title>Phylogenetic Diversity of Rhizobium strains.</title>
        <authorList>
            <person name="Moura F.T."/>
            <person name="Helene L.C.F."/>
            <person name="Hungria M."/>
        </authorList>
    </citation>
    <scope>NUCLEOTIDE SEQUENCE</scope>
    <source>
        <strain evidence="2">CCGE526</strain>
    </source>
</reference>
<gene>
    <name evidence="2" type="ORF">PY649_26905</name>
</gene>
<dbReference type="RefSeq" id="WP_285871925.1">
    <property type="nucleotide sequence ID" value="NZ_JARFYM010000031.1"/>
</dbReference>
<organism evidence="2 3">
    <name type="scientific">Rhizobium mayense</name>
    <dbReference type="NCBI Taxonomy" id="1312184"/>
    <lineage>
        <taxon>Bacteria</taxon>
        <taxon>Pseudomonadati</taxon>
        <taxon>Pseudomonadota</taxon>
        <taxon>Alphaproteobacteria</taxon>
        <taxon>Hyphomicrobiales</taxon>
        <taxon>Rhizobiaceae</taxon>
        <taxon>Rhizobium/Agrobacterium group</taxon>
        <taxon>Rhizobium</taxon>
    </lineage>
</organism>
<evidence type="ECO:0000313" key="2">
    <source>
        <dbReference type="EMBL" id="MDL2402529.1"/>
    </source>
</evidence>
<comment type="caution">
    <text evidence="2">The sequence shown here is derived from an EMBL/GenBank/DDBJ whole genome shotgun (WGS) entry which is preliminary data.</text>
</comment>
<name>A0ABT7K5W3_9HYPH</name>
<dbReference type="Proteomes" id="UP001172645">
    <property type="component" value="Unassembled WGS sequence"/>
</dbReference>
<accession>A0ABT7K5W3</accession>